<dbReference type="Gene3D" id="2.60.98.20">
    <property type="entry name" value="Flagellar hook protein FlgE"/>
    <property type="match status" value="1"/>
</dbReference>
<keyword evidence="10" id="KW-0282">Flagellum</keyword>
<evidence type="ECO:0000256" key="1">
    <source>
        <dbReference type="ARBA" id="ARBA00004117"/>
    </source>
</evidence>
<evidence type="ECO:0000259" key="7">
    <source>
        <dbReference type="Pfam" id="PF06429"/>
    </source>
</evidence>
<comment type="subcellular location">
    <subcellularLocation>
        <location evidence="1 5">Bacterial flagellum basal body</location>
    </subcellularLocation>
</comment>
<gene>
    <name evidence="10" type="ORF">HC031_18975</name>
</gene>
<dbReference type="Pfam" id="PF22692">
    <property type="entry name" value="LlgE_F_G_D1"/>
    <property type="match status" value="1"/>
</dbReference>
<feature type="domain" description="Flagellar hook protein FlgE D2" evidence="8">
    <location>
        <begin position="177"/>
        <end position="280"/>
    </location>
</feature>
<evidence type="ECO:0000259" key="6">
    <source>
        <dbReference type="Pfam" id="PF00460"/>
    </source>
</evidence>
<dbReference type="InterPro" id="IPR010930">
    <property type="entry name" value="Flg_bb/hook_C_dom"/>
</dbReference>
<dbReference type="Proteomes" id="UP000722989">
    <property type="component" value="Unassembled WGS sequence"/>
</dbReference>
<dbReference type="EMBL" id="JAATVY010000013">
    <property type="protein sequence ID" value="NJC71788.1"/>
    <property type="molecule type" value="Genomic_DNA"/>
</dbReference>
<comment type="caution">
    <text evidence="10">The sequence shown here is derived from an EMBL/GenBank/DDBJ whole genome shotgun (WGS) entry which is preliminary data.</text>
</comment>
<dbReference type="InterPro" id="IPR001444">
    <property type="entry name" value="Flag_bb_rod_N"/>
</dbReference>
<feature type="domain" description="Flagellar hook protein FlgE/F/G-like D1" evidence="9">
    <location>
        <begin position="95"/>
        <end position="153"/>
    </location>
</feature>
<organism evidence="10 11">
    <name type="scientific">Planosporangium thailandense</name>
    <dbReference type="NCBI Taxonomy" id="765197"/>
    <lineage>
        <taxon>Bacteria</taxon>
        <taxon>Bacillati</taxon>
        <taxon>Actinomycetota</taxon>
        <taxon>Actinomycetes</taxon>
        <taxon>Micromonosporales</taxon>
        <taxon>Micromonosporaceae</taxon>
        <taxon>Planosporangium</taxon>
    </lineage>
</organism>
<dbReference type="SUPFAM" id="SSF117143">
    <property type="entry name" value="Flagellar hook protein flgE"/>
    <property type="match status" value="1"/>
</dbReference>
<evidence type="ECO:0000256" key="5">
    <source>
        <dbReference type="RuleBase" id="RU362116"/>
    </source>
</evidence>
<evidence type="ECO:0000256" key="3">
    <source>
        <dbReference type="ARBA" id="ARBA00019015"/>
    </source>
</evidence>
<dbReference type="Pfam" id="PF06429">
    <property type="entry name" value="Flg_bbr_C"/>
    <property type="match status" value="1"/>
</dbReference>
<reference evidence="10 11" key="1">
    <citation type="submission" date="2020-03" db="EMBL/GenBank/DDBJ databases">
        <title>WGS of the type strain of Planosporangium spp.</title>
        <authorList>
            <person name="Thawai C."/>
        </authorList>
    </citation>
    <scope>NUCLEOTIDE SEQUENCE [LARGE SCALE GENOMIC DNA]</scope>
    <source>
        <strain evidence="10 11">TBRC 5610</strain>
    </source>
</reference>
<dbReference type="RefSeq" id="WP_167926682.1">
    <property type="nucleotide sequence ID" value="NZ_JAATVY010000013.1"/>
</dbReference>
<protein>
    <recommendedName>
        <fullName evidence="3 5">Flagellar hook protein FlgE</fullName>
    </recommendedName>
</protein>
<dbReference type="InterPro" id="IPR053967">
    <property type="entry name" value="LlgE_F_G-like_D1"/>
</dbReference>
<name>A0ABX0Y0E1_9ACTN</name>
<dbReference type="PANTHER" id="PTHR30435:SF1">
    <property type="entry name" value="FLAGELLAR HOOK PROTEIN FLGE"/>
    <property type="match status" value="1"/>
</dbReference>
<comment type="function">
    <text evidence="5">A flexible structure which links the flagellar filament to the drive apparatus in the basal body.</text>
</comment>
<evidence type="ECO:0000259" key="8">
    <source>
        <dbReference type="Pfam" id="PF07559"/>
    </source>
</evidence>
<dbReference type="Pfam" id="PF00460">
    <property type="entry name" value="Flg_bb_rod"/>
    <property type="match status" value="1"/>
</dbReference>
<accession>A0ABX0Y0E1</accession>
<dbReference type="InterPro" id="IPR037058">
    <property type="entry name" value="Falgellar_hook_FlgE_sf"/>
</dbReference>
<keyword evidence="11" id="KW-1185">Reference proteome</keyword>
<keyword evidence="10" id="KW-0966">Cell projection</keyword>
<feature type="domain" description="Flagellar basal-body/hook protein C-terminal" evidence="7">
    <location>
        <begin position="355"/>
        <end position="399"/>
    </location>
</feature>
<keyword evidence="10" id="KW-0969">Cilium</keyword>
<evidence type="ECO:0000313" key="11">
    <source>
        <dbReference type="Proteomes" id="UP000722989"/>
    </source>
</evidence>
<evidence type="ECO:0000313" key="10">
    <source>
        <dbReference type="EMBL" id="NJC71788.1"/>
    </source>
</evidence>
<dbReference type="PANTHER" id="PTHR30435">
    <property type="entry name" value="FLAGELLAR PROTEIN"/>
    <property type="match status" value="1"/>
</dbReference>
<dbReference type="InterPro" id="IPR037925">
    <property type="entry name" value="FlgE/F/G-like"/>
</dbReference>
<evidence type="ECO:0000256" key="2">
    <source>
        <dbReference type="ARBA" id="ARBA00009677"/>
    </source>
</evidence>
<evidence type="ECO:0000259" key="9">
    <source>
        <dbReference type="Pfam" id="PF22692"/>
    </source>
</evidence>
<dbReference type="InterPro" id="IPR011491">
    <property type="entry name" value="FlgE_D2"/>
</dbReference>
<feature type="domain" description="Flagellar basal body rod protein N-terminal" evidence="6">
    <location>
        <begin position="8"/>
        <end position="35"/>
    </location>
</feature>
<keyword evidence="4 5" id="KW-0975">Bacterial flagellum</keyword>
<proteinExistence type="inferred from homology"/>
<evidence type="ECO:0000256" key="4">
    <source>
        <dbReference type="ARBA" id="ARBA00023143"/>
    </source>
</evidence>
<dbReference type="NCBIfam" id="TIGR03506">
    <property type="entry name" value="FlgEFG_subfam"/>
    <property type="match status" value="1"/>
</dbReference>
<comment type="similarity">
    <text evidence="2 5">Belongs to the flagella basal body rod proteins family.</text>
</comment>
<dbReference type="Pfam" id="PF07559">
    <property type="entry name" value="FlgE_D2"/>
    <property type="match status" value="1"/>
</dbReference>
<sequence length="401" mass="40778">MLRSLFSGITGLRAHQTMMDVTGNNIANVNTAGYKASQSVFEDTLSQMLTAAGAPQNGKAGTNPAQVGLGVRVAAVNTNFNQGAPQNTGRSTDLMINGDGFFVVRNGGENLYTRAGSFSFDANGVLGNADGGVVQGWMAGPGGVLNTNATPTDVKLAVGTLLPPTETTKMTVAGNLPADSTTATTTPITMSETVFDPQGNKISLTLSFTKVDPTHWDVTASDGTTTTTATNLAFNADGSGPATPSTISFAAGALSGITIDLSGVTSFAGSTTAGIQSQNGSALGELQSFTISPDGTLIGVFSNGNKQALAQIAMASFNNPPGLEKAGGSMYRSTVNSGIPQLGTAGSGGRGGLQGGSLEMSNVDLAQEFTNLIIAQRGFQANSKVITTSDQLLNDLVNMKQ</sequence>
<dbReference type="InterPro" id="IPR020013">
    <property type="entry name" value="Flagellar_FlgE/F/G"/>
</dbReference>